<dbReference type="EMBL" id="FQZV01000043">
    <property type="protein sequence ID" value="SHJ81532.1"/>
    <property type="molecule type" value="Genomic_DNA"/>
</dbReference>
<dbReference type="RefSeq" id="WP_110942000.1">
    <property type="nucleotide sequence ID" value="NZ_FQZV01000043.1"/>
</dbReference>
<keyword evidence="8" id="KW-0472">Membrane</keyword>
<dbReference type="Proteomes" id="UP000184536">
    <property type="component" value="Unassembled WGS sequence"/>
</dbReference>
<keyword evidence="5" id="KW-0547">Nucleotide-binding</keyword>
<dbReference type="AlphaFoldDB" id="A0A1M6MDJ7"/>
<evidence type="ECO:0000256" key="6">
    <source>
        <dbReference type="ARBA" id="ARBA00022840"/>
    </source>
</evidence>
<evidence type="ECO:0000256" key="5">
    <source>
        <dbReference type="ARBA" id="ARBA00022741"/>
    </source>
</evidence>
<feature type="domain" description="ABC transporter" evidence="9">
    <location>
        <begin position="7"/>
        <end position="240"/>
    </location>
</feature>
<dbReference type="SUPFAM" id="SSF52540">
    <property type="entry name" value="P-loop containing nucleoside triphosphate hydrolases"/>
    <property type="match status" value="2"/>
</dbReference>
<evidence type="ECO:0000256" key="8">
    <source>
        <dbReference type="ARBA" id="ARBA00023136"/>
    </source>
</evidence>
<name>A0A1M6MDJ7_9FIRM</name>
<dbReference type="PROSITE" id="PS50893">
    <property type="entry name" value="ABC_TRANSPORTER_2"/>
    <property type="match status" value="2"/>
</dbReference>
<dbReference type="InterPro" id="IPR003439">
    <property type="entry name" value="ABC_transporter-like_ATP-bd"/>
</dbReference>
<evidence type="ECO:0000313" key="11">
    <source>
        <dbReference type="Proteomes" id="UP000184536"/>
    </source>
</evidence>
<proteinExistence type="predicted"/>
<dbReference type="Pfam" id="PF00005">
    <property type="entry name" value="ABC_tran"/>
    <property type="match status" value="2"/>
</dbReference>
<dbReference type="OrthoDB" id="9771863at2"/>
<dbReference type="PROSITE" id="PS00211">
    <property type="entry name" value="ABC_TRANSPORTER_1"/>
    <property type="match status" value="2"/>
</dbReference>
<comment type="subcellular location">
    <subcellularLocation>
        <location evidence="1">Cell membrane</location>
        <topology evidence="1">Peripheral membrane protein</topology>
    </subcellularLocation>
</comment>
<dbReference type="PANTHER" id="PTHR43790">
    <property type="entry name" value="CARBOHYDRATE TRANSPORT ATP-BINDING PROTEIN MG119-RELATED"/>
    <property type="match status" value="1"/>
</dbReference>
<evidence type="ECO:0000259" key="9">
    <source>
        <dbReference type="PROSITE" id="PS50893"/>
    </source>
</evidence>
<dbReference type="InterPro" id="IPR017871">
    <property type="entry name" value="ABC_transporter-like_CS"/>
</dbReference>
<dbReference type="GO" id="GO:0005524">
    <property type="term" value="F:ATP binding"/>
    <property type="evidence" value="ECO:0007669"/>
    <property type="project" value="UniProtKB-KW"/>
</dbReference>
<dbReference type="PANTHER" id="PTHR43790:SF9">
    <property type="entry name" value="GALACTOFURANOSE TRANSPORTER ATP-BINDING PROTEIN YTFR"/>
    <property type="match status" value="1"/>
</dbReference>
<dbReference type="InterPro" id="IPR050107">
    <property type="entry name" value="ABC_carbohydrate_import_ATPase"/>
</dbReference>
<keyword evidence="7" id="KW-1278">Translocase</keyword>
<evidence type="ECO:0000256" key="7">
    <source>
        <dbReference type="ARBA" id="ARBA00022967"/>
    </source>
</evidence>
<keyword evidence="4" id="KW-0677">Repeat</keyword>
<dbReference type="SMART" id="SM00382">
    <property type="entry name" value="AAA"/>
    <property type="match status" value="2"/>
</dbReference>
<evidence type="ECO:0000256" key="3">
    <source>
        <dbReference type="ARBA" id="ARBA00022475"/>
    </source>
</evidence>
<evidence type="ECO:0000313" key="10">
    <source>
        <dbReference type="EMBL" id="SHJ81532.1"/>
    </source>
</evidence>
<accession>A0A1M6MDJ7</accession>
<dbReference type="CDD" id="cd03216">
    <property type="entry name" value="ABC_Carb_Monos_I"/>
    <property type="match status" value="1"/>
</dbReference>
<organism evidence="10 11">
    <name type="scientific">Geosporobacter subterraneus DSM 17957</name>
    <dbReference type="NCBI Taxonomy" id="1121919"/>
    <lineage>
        <taxon>Bacteria</taxon>
        <taxon>Bacillati</taxon>
        <taxon>Bacillota</taxon>
        <taxon>Clostridia</taxon>
        <taxon>Peptostreptococcales</taxon>
        <taxon>Thermotaleaceae</taxon>
        <taxon>Geosporobacter</taxon>
    </lineage>
</organism>
<sequence length="503" mass="55053">MAAKQLVSMRGITKSFGTETVNDRIDFDLQAGEIHALLGENGAGKSTLMNILSGVYRQDAGEIKLHGQPVTIQSPKDAIGCGVGMIHQHFKLVENLTAAENIILGYKKGLMLNRKKINQEIAEFSMSYGLSIQPQDCIYQMSVGEKQRVEILKALYRGADILILDEPTAVLTPQETKELFTILKKMAAEGCGVIIITHKMQEVMEIADRITVLRKGKKVGTREIGQVNEQVLAEMMMGQMVIRERIKNINPVGETVLTVQNLTVRGDKGVDAVKDVSFTVNQGEILGIAGISGSGQKELAEAIAGLRRAEAGSIKIAQEETKGKTAREMIDLGISFVPEDRLGMGLIGTMDMADNLILKDYRKPPISRGIFIDKQKAKERASAVIEQFDVKIADNNGAIKSLSGGNLQKILLGREILEEPKILIAAYPVRGLDIGTTEAVYNLLLEQRDRGCAVIFISEDLDEIMELSDRIMVMEGGRTTGIVKPEETSVEEIGRMMLSGRVS</sequence>
<feature type="domain" description="ABC transporter" evidence="9">
    <location>
        <begin position="257"/>
        <end position="501"/>
    </location>
</feature>
<keyword evidence="6 10" id="KW-0067">ATP-binding</keyword>
<evidence type="ECO:0000256" key="1">
    <source>
        <dbReference type="ARBA" id="ARBA00004202"/>
    </source>
</evidence>
<protein>
    <submittedName>
        <fullName evidence="10">Nucleoside ABC transporter ATP-binding protein</fullName>
    </submittedName>
</protein>
<evidence type="ECO:0000256" key="4">
    <source>
        <dbReference type="ARBA" id="ARBA00022737"/>
    </source>
</evidence>
<dbReference type="Gene3D" id="3.40.50.300">
    <property type="entry name" value="P-loop containing nucleotide triphosphate hydrolases"/>
    <property type="match status" value="2"/>
</dbReference>
<dbReference type="STRING" id="1121919.SAMN02745975_02953"/>
<dbReference type="GO" id="GO:0005886">
    <property type="term" value="C:plasma membrane"/>
    <property type="evidence" value="ECO:0007669"/>
    <property type="project" value="UniProtKB-SubCell"/>
</dbReference>
<dbReference type="FunFam" id="3.40.50.300:FF:000127">
    <property type="entry name" value="Ribose import ATP-binding protein RbsA"/>
    <property type="match status" value="1"/>
</dbReference>
<gene>
    <name evidence="10" type="ORF">SAMN02745975_02953</name>
</gene>
<reference evidence="11" key="1">
    <citation type="submission" date="2016-11" db="EMBL/GenBank/DDBJ databases">
        <authorList>
            <person name="Varghese N."/>
            <person name="Submissions S."/>
        </authorList>
    </citation>
    <scope>NUCLEOTIDE SEQUENCE [LARGE SCALE GENOMIC DNA]</scope>
    <source>
        <strain evidence="11">DSM 17957</strain>
    </source>
</reference>
<evidence type="ECO:0000256" key="2">
    <source>
        <dbReference type="ARBA" id="ARBA00022448"/>
    </source>
</evidence>
<dbReference type="InterPro" id="IPR003593">
    <property type="entry name" value="AAA+_ATPase"/>
</dbReference>
<keyword evidence="11" id="KW-1185">Reference proteome</keyword>
<keyword evidence="2" id="KW-0813">Transport</keyword>
<dbReference type="CDD" id="cd03215">
    <property type="entry name" value="ABC_Carb_Monos_II"/>
    <property type="match status" value="1"/>
</dbReference>
<dbReference type="GO" id="GO:0016887">
    <property type="term" value="F:ATP hydrolysis activity"/>
    <property type="evidence" value="ECO:0007669"/>
    <property type="project" value="InterPro"/>
</dbReference>
<keyword evidence="3" id="KW-1003">Cell membrane</keyword>
<dbReference type="InterPro" id="IPR027417">
    <property type="entry name" value="P-loop_NTPase"/>
</dbReference>